<evidence type="ECO:0000256" key="2">
    <source>
        <dbReference type="ARBA" id="ARBA00022598"/>
    </source>
</evidence>
<keyword evidence="6 7" id="KW-0030">Aminoacyl-tRNA synthetase</keyword>
<reference evidence="10" key="1">
    <citation type="submission" date="2020-10" db="EMBL/GenBank/DDBJ databases">
        <authorList>
            <person name="Gilroy R."/>
        </authorList>
    </citation>
    <scope>NUCLEOTIDE SEQUENCE</scope>
    <source>
        <strain evidence="10">2830</strain>
    </source>
</reference>
<dbReference type="GO" id="GO:0008270">
    <property type="term" value="F:zinc ion binding"/>
    <property type="evidence" value="ECO:0007669"/>
    <property type="project" value="InterPro"/>
</dbReference>
<keyword evidence="2 7" id="KW-0436">Ligase</keyword>
<feature type="short sequence motif" description="'HIGH' region" evidence="7">
    <location>
        <begin position="14"/>
        <end position="24"/>
    </location>
</feature>
<evidence type="ECO:0000313" key="10">
    <source>
        <dbReference type="EMBL" id="HIU10683.1"/>
    </source>
</evidence>
<evidence type="ECO:0000256" key="5">
    <source>
        <dbReference type="ARBA" id="ARBA00022917"/>
    </source>
</evidence>
<comment type="subunit">
    <text evidence="7">Monomer.</text>
</comment>
<evidence type="ECO:0000259" key="9">
    <source>
        <dbReference type="Pfam" id="PF19269"/>
    </source>
</evidence>
<dbReference type="HAMAP" id="MF_00022">
    <property type="entry name" value="Glu_tRNA_synth_type1"/>
    <property type="match status" value="1"/>
</dbReference>
<dbReference type="InterPro" id="IPR045462">
    <property type="entry name" value="aa-tRNA-synth_I_cd-bd"/>
</dbReference>
<evidence type="ECO:0000256" key="3">
    <source>
        <dbReference type="ARBA" id="ARBA00022741"/>
    </source>
</evidence>
<keyword evidence="5 7" id="KW-0648">Protein biosynthesis</keyword>
<dbReference type="PANTHER" id="PTHR43311:SF2">
    <property type="entry name" value="GLUTAMATE--TRNA LIGASE, MITOCHONDRIAL-RELATED"/>
    <property type="match status" value="1"/>
</dbReference>
<dbReference type="GO" id="GO:0005737">
    <property type="term" value="C:cytoplasm"/>
    <property type="evidence" value="ECO:0007669"/>
    <property type="project" value="UniProtKB-SubCell"/>
</dbReference>
<comment type="function">
    <text evidence="7">Catalyzes the attachment of glutamate to tRNA(Glu) in a two-step reaction: glutamate is first activated by ATP to form Glu-AMP and then transferred to the acceptor end of tRNA(Glu).</text>
</comment>
<dbReference type="Gene3D" id="1.10.10.350">
    <property type="match status" value="1"/>
</dbReference>
<reference evidence="10" key="2">
    <citation type="journal article" date="2021" name="PeerJ">
        <title>Extensive microbial diversity within the chicken gut microbiome revealed by metagenomics and culture.</title>
        <authorList>
            <person name="Gilroy R."/>
            <person name="Ravi A."/>
            <person name="Getino M."/>
            <person name="Pursley I."/>
            <person name="Horton D.L."/>
            <person name="Alikhan N.F."/>
            <person name="Baker D."/>
            <person name="Gharbi K."/>
            <person name="Hall N."/>
            <person name="Watson M."/>
            <person name="Adriaenssens E.M."/>
            <person name="Foster-Nyarko E."/>
            <person name="Jarju S."/>
            <person name="Secka A."/>
            <person name="Antonio M."/>
            <person name="Oren A."/>
            <person name="Chaudhuri R.R."/>
            <person name="La Ragione R."/>
            <person name="Hildebrand F."/>
            <person name="Pallen M.J."/>
        </authorList>
    </citation>
    <scope>NUCLEOTIDE SEQUENCE</scope>
    <source>
        <strain evidence="10">2830</strain>
    </source>
</reference>
<dbReference type="FunFam" id="3.40.50.620:FF:000045">
    <property type="entry name" value="Glutamate--tRNA ligase, mitochondrial"/>
    <property type="match status" value="1"/>
</dbReference>
<dbReference type="Pfam" id="PF19269">
    <property type="entry name" value="Anticodon_2"/>
    <property type="match status" value="1"/>
</dbReference>
<dbReference type="Pfam" id="PF00749">
    <property type="entry name" value="tRNA-synt_1c"/>
    <property type="match status" value="1"/>
</dbReference>
<dbReference type="InterPro" id="IPR049940">
    <property type="entry name" value="GluQ/Sye"/>
</dbReference>
<dbReference type="InterPro" id="IPR014729">
    <property type="entry name" value="Rossmann-like_a/b/a_fold"/>
</dbReference>
<dbReference type="EC" id="6.1.1.17" evidence="7"/>
<keyword evidence="4 7" id="KW-0067">ATP-binding</keyword>
<organism evidence="10 11">
    <name type="scientific">Candidatus Avidehalobacter gallistercoris</name>
    <dbReference type="NCBI Taxonomy" id="2840694"/>
    <lineage>
        <taxon>Bacteria</taxon>
        <taxon>Bacillati</taxon>
        <taxon>Bacillota</taxon>
        <taxon>Clostridia</taxon>
        <taxon>Eubacteriales</taxon>
        <taxon>Peptococcaceae</taxon>
        <taxon>Peptococcaceae incertae sedis</taxon>
        <taxon>Candidatus Avidehalobacter</taxon>
    </lineage>
</organism>
<comment type="subcellular location">
    <subcellularLocation>
        <location evidence="7">Cytoplasm</location>
    </subcellularLocation>
</comment>
<sequence>MTKHNQEIVTRFAPSPTGFMHIGNLRTALYSWLLAKSQRGRFILRIEDTDQERFVPGAVEVIMDTLKITGLTYDEGPGVGGEHGPYIQSERKNIYRKYAEQLVASGHAYYCFCTPERLQSLHDANGIGGYDRHCRNMSAGEAAQRLAAGEPYVIRQKIPLEGETSYYDEVFGKITLANSDMQDQILLKADGFPTYNFAHVVDDHLMGVTHVVRGSEYLTSTPKYALLYDAFGWERPYYVHLPLLMGRGEDGKVSKLSKRHGAVSFQDLLAAGYLPQAVLNYIALLGWCPKDNNQEIFTLEELQQSFSVDAISKSPSIFDYDKLNWFNSEYIKALPPAEFAERALPQLKEICPDYVALDKLAALLHTRVNTFAEISGMVDFIAAKLPFDAALYTNKKNKTTPELCAKVLSDVRPLLAAAEWQNDKLFALLKDYAAASGVKAGAVMWAVRVAVARKGVTPGGATELLEVLGREESLARIDQALQELAE</sequence>
<dbReference type="SUPFAM" id="SSF52374">
    <property type="entry name" value="Nucleotidylyl transferase"/>
    <property type="match status" value="1"/>
</dbReference>
<dbReference type="GO" id="GO:0000049">
    <property type="term" value="F:tRNA binding"/>
    <property type="evidence" value="ECO:0007669"/>
    <property type="project" value="InterPro"/>
</dbReference>
<evidence type="ECO:0000256" key="4">
    <source>
        <dbReference type="ARBA" id="ARBA00022840"/>
    </source>
</evidence>
<feature type="binding site" evidence="7">
    <location>
        <position position="258"/>
    </location>
    <ligand>
        <name>ATP</name>
        <dbReference type="ChEBI" id="CHEBI:30616"/>
    </ligand>
</feature>
<dbReference type="AlphaFoldDB" id="A0A9D1HML7"/>
<dbReference type="InterPro" id="IPR020058">
    <property type="entry name" value="Glu/Gln-tRNA-synth_Ib_cat-dom"/>
</dbReference>
<comment type="catalytic activity">
    <reaction evidence="7">
        <text>tRNA(Glu) + L-glutamate + ATP = L-glutamyl-tRNA(Glu) + AMP + diphosphate</text>
        <dbReference type="Rhea" id="RHEA:23540"/>
        <dbReference type="Rhea" id="RHEA-COMP:9663"/>
        <dbReference type="Rhea" id="RHEA-COMP:9680"/>
        <dbReference type="ChEBI" id="CHEBI:29985"/>
        <dbReference type="ChEBI" id="CHEBI:30616"/>
        <dbReference type="ChEBI" id="CHEBI:33019"/>
        <dbReference type="ChEBI" id="CHEBI:78442"/>
        <dbReference type="ChEBI" id="CHEBI:78520"/>
        <dbReference type="ChEBI" id="CHEBI:456215"/>
        <dbReference type="EC" id="6.1.1.17"/>
    </reaction>
</comment>
<accession>A0A9D1HML7</accession>
<dbReference type="InterPro" id="IPR008925">
    <property type="entry name" value="aa_tRNA-synth_I_cd-bd_sf"/>
</dbReference>
<comment type="similarity">
    <text evidence="1 7">Belongs to the class-I aminoacyl-tRNA synthetase family. Glutamate--tRNA ligase type 1 subfamily.</text>
</comment>
<dbReference type="InterPro" id="IPR020751">
    <property type="entry name" value="aa-tRNA-synth_I_codon-bd_sub2"/>
</dbReference>
<evidence type="ECO:0000259" key="8">
    <source>
        <dbReference type="Pfam" id="PF00749"/>
    </source>
</evidence>
<dbReference type="InterPro" id="IPR001412">
    <property type="entry name" value="aa-tRNA-synth_I_CS"/>
</dbReference>
<dbReference type="EMBL" id="DVMH01000028">
    <property type="protein sequence ID" value="HIU10683.1"/>
    <property type="molecule type" value="Genomic_DNA"/>
</dbReference>
<dbReference type="PANTHER" id="PTHR43311">
    <property type="entry name" value="GLUTAMATE--TRNA LIGASE"/>
    <property type="match status" value="1"/>
</dbReference>
<proteinExistence type="inferred from homology"/>
<evidence type="ECO:0000256" key="1">
    <source>
        <dbReference type="ARBA" id="ARBA00007894"/>
    </source>
</evidence>
<comment type="caution">
    <text evidence="10">The sequence shown here is derived from an EMBL/GenBank/DDBJ whole genome shotgun (WGS) entry which is preliminary data.</text>
</comment>
<feature type="domain" description="Glutamyl/glutaminyl-tRNA synthetase class Ib catalytic" evidence="8">
    <location>
        <begin position="7"/>
        <end position="325"/>
    </location>
</feature>
<evidence type="ECO:0000256" key="7">
    <source>
        <dbReference type="HAMAP-Rule" id="MF_00022"/>
    </source>
</evidence>
<dbReference type="PROSITE" id="PS00178">
    <property type="entry name" value="AA_TRNA_LIGASE_I"/>
    <property type="match status" value="1"/>
</dbReference>
<keyword evidence="7" id="KW-0963">Cytoplasm</keyword>
<dbReference type="GO" id="GO:0005524">
    <property type="term" value="F:ATP binding"/>
    <property type="evidence" value="ECO:0007669"/>
    <property type="project" value="UniProtKB-UniRule"/>
</dbReference>
<dbReference type="SUPFAM" id="SSF48163">
    <property type="entry name" value="An anticodon-binding domain of class I aminoacyl-tRNA synthetases"/>
    <property type="match status" value="1"/>
</dbReference>
<comment type="caution">
    <text evidence="7">Lacks conserved residue(s) required for the propagation of feature annotation.</text>
</comment>
<keyword evidence="3 7" id="KW-0547">Nucleotide-binding</keyword>
<dbReference type="GO" id="GO:0006424">
    <property type="term" value="P:glutamyl-tRNA aminoacylation"/>
    <property type="evidence" value="ECO:0007669"/>
    <property type="project" value="UniProtKB-UniRule"/>
</dbReference>
<dbReference type="InterPro" id="IPR004527">
    <property type="entry name" value="Glu-tRNA-ligase_bac/mito"/>
</dbReference>
<gene>
    <name evidence="7" type="primary">gltX</name>
    <name evidence="10" type="ORF">IAB00_05530</name>
</gene>
<dbReference type="GO" id="GO:0004818">
    <property type="term" value="F:glutamate-tRNA ligase activity"/>
    <property type="evidence" value="ECO:0007669"/>
    <property type="project" value="UniProtKB-UniRule"/>
</dbReference>
<evidence type="ECO:0000256" key="6">
    <source>
        <dbReference type="ARBA" id="ARBA00023146"/>
    </source>
</evidence>
<dbReference type="InterPro" id="IPR033910">
    <property type="entry name" value="GluRS_core"/>
</dbReference>
<dbReference type="PRINTS" id="PR00987">
    <property type="entry name" value="TRNASYNTHGLU"/>
</dbReference>
<evidence type="ECO:0000313" key="11">
    <source>
        <dbReference type="Proteomes" id="UP000824124"/>
    </source>
</evidence>
<name>A0A9D1HML7_9FIRM</name>
<feature type="short sequence motif" description="'KMSKS' region" evidence="7">
    <location>
        <begin position="255"/>
        <end position="259"/>
    </location>
</feature>
<dbReference type="NCBIfam" id="TIGR00464">
    <property type="entry name" value="gltX_bact"/>
    <property type="match status" value="1"/>
</dbReference>
<feature type="domain" description="Aminoacyl-tRNA synthetase class I anticodon-binding" evidence="9">
    <location>
        <begin position="338"/>
        <end position="481"/>
    </location>
</feature>
<dbReference type="CDD" id="cd00808">
    <property type="entry name" value="GluRS_core"/>
    <property type="match status" value="1"/>
</dbReference>
<dbReference type="Proteomes" id="UP000824124">
    <property type="component" value="Unassembled WGS sequence"/>
</dbReference>
<protein>
    <recommendedName>
        <fullName evidence="7">Glutamate--tRNA ligase</fullName>
        <ecNumber evidence="7">6.1.1.17</ecNumber>
    </recommendedName>
    <alternativeName>
        <fullName evidence="7">Glutamyl-tRNA synthetase</fullName>
        <shortName evidence="7">GluRS</shortName>
    </alternativeName>
</protein>
<dbReference type="Gene3D" id="3.40.50.620">
    <property type="entry name" value="HUPs"/>
    <property type="match status" value="1"/>
</dbReference>
<dbReference type="InterPro" id="IPR000924">
    <property type="entry name" value="Glu/Gln-tRNA-synth"/>
</dbReference>